<feature type="domain" description="DUF362" evidence="2">
    <location>
        <begin position="71"/>
        <end position="328"/>
    </location>
</feature>
<sequence>MHRHMAPGISRRHFFAAASATALPLFAAAPAPAAPVSIARCPDYGTALTPTLKTMFDQLGGLGRLVAGKTVGIKINLTGSPRQRLGNTPAELAQYTHPAVVGSVVRLMGQAGARRIRILEGCFACDDPMEEFLIEVGWDPSPLLNAATMVDMENTNTLGKGRKYARFKTPNGGHIFPSIMMNHSYEEVDVLVSLAKLKEHATCGVTLSMKNMFGATPLTIYGDHAGKDDADEATARGGRGTIMHAGARQPAAIAEPERDPRSPREDKYRMPRIVADIAAARPIHLAIIDGISTMTGGEGPWNGGRLRAVNPGILIAGTNAVCTDAVGTAVMGFDPMADRGTPPFEYCDSSLKLAEMHGVGTRDLSRIEIAGLPIKDAVFKFRV</sequence>
<dbReference type="InterPro" id="IPR006311">
    <property type="entry name" value="TAT_signal"/>
</dbReference>
<dbReference type="Pfam" id="PF04015">
    <property type="entry name" value="DUF362"/>
    <property type="match status" value="1"/>
</dbReference>
<keyword evidence="1" id="KW-0732">Signal</keyword>
<dbReference type="KEGG" id="pfer:IRI77_13025"/>
<feature type="signal peptide" evidence="1">
    <location>
        <begin position="1"/>
        <end position="33"/>
    </location>
</feature>
<dbReference type="EMBL" id="CP063849">
    <property type="protein sequence ID" value="QOY90826.1"/>
    <property type="molecule type" value="Genomic_DNA"/>
</dbReference>
<evidence type="ECO:0000256" key="1">
    <source>
        <dbReference type="SAM" id="SignalP"/>
    </source>
</evidence>
<reference evidence="3 4" key="1">
    <citation type="submission" date="2020-10" db="EMBL/GenBank/DDBJ databases">
        <title>Complete genome sequence of Paludibaculum fermentans P105T, a facultatively anaerobic acidobacterium capable of dissimilatory Fe(III) reduction.</title>
        <authorList>
            <person name="Dedysh S.N."/>
            <person name="Beletsky A.V."/>
            <person name="Kulichevskaya I.S."/>
            <person name="Mardanov A.V."/>
            <person name="Ravin N.V."/>
        </authorList>
    </citation>
    <scope>NUCLEOTIDE SEQUENCE [LARGE SCALE GENOMIC DNA]</scope>
    <source>
        <strain evidence="3 4">P105</strain>
    </source>
</reference>
<keyword evidence="4" id="KW-1185">Reference proteome</keyword>
<proteinExistence type="predicted"/>
<protein>
    <submittedName>
        <fullName evidence="3">DUF362 domain-containing protein</fullName>
    </submittedName>
</protein>
<accession>A0A7S7NVZ9</accession>
<dbReference type="PROSITE" id="PS51318">
    <property type="entry name" value="TAT"/>
    <property type="match status" value="1"/>
</dbReference>
<gene>
    <name evidence="3" type="ORF">IRI77_13025</name>
</gene>
<name>A0A7S7NVZ9_PALFE</name>
<dbReference type="AlphaFoldDB" id="A0A7S7NVZ9"/>
<evidence type="ECO:0000313" key="3">
    <source>
        <dbReference type="EMBL" id="QOY90826.1"/>
    </source>
</evidence>
<organism evidence="3 4">
    <name type="scientific">Paludibaculum fermentans</name>
    <dbReference type="NCBI Taxonomy" id="1473598"/>
    <lineage>
        <taxon>Bacteria</taxon>
        <taxon>Pseudomonadati</taxon>
        <taxon>Acidobacteriota</taxon>
        <taxon>Terriglobia</taxon>
        <taxon>Bryobacterales</taxon>
        <taxon>Bryobacteraceae</taxon>
        <taxon>Paludibaculum</taxon>
    </lineage>
</organism>
<dbReference type="Proteomes" id="UP000593892">
    <property type="component" value="Chromosome"/>
</dbReference>
<dbReference type="RefSeq" id="WP_194452483.1">
    <property type="nucleotide sequence ID" value="NZ_CP063849.1"/>
</dbReference>
<evidence type="ECO:0000313" key="4">
    <source>
        <dbReference type="Proteomes" id="UP000593892"/>
    </source>
</evidence>
<dbReference type="InterPro" id="IPR007160">
    <property type="entry name" value="DUF362"/>
</dbReference>
<feature type="chain" id="PRO_5032852403" evidence="1">
    <location>
        <begin position="34"/>
        <end position="383"/>
    </location>
</feature>
<evidence type="ECO:0000259" key="2">
    <source>
        <dbReference type="Pfam" id="PF04015"/>
    </source>
</evidence>